<feature type="non-terminal residue" evidence="2">
    <location>
        <position position="1"/>
    </location>
</feature>
<feature type="region of interest" description="Disordered" evidence="1">
    <location>
        <begin position="155"/>
        <end position="188"/>
    </location>
</feature>
<evidence type="ECO:0000256" key="1">
    <source>
        <dbReference type="SAM" id="MobiDB-lite"/>
    </source>
</evidence>
<gene>
    <name evidence="2" type="ORF">PACLA_8A013082</name>
</gene>
<accession>A0A6S7GFS5</accession>
<comment type="caution">
    <text evidence="2">The sequence shown here is derived from an EMBL/GenBank/DDBJ whole genome shotgun (WGS) entry which is preliminary data.</text>
</comment>
<protein>
    <submittedName>
        <fullName evidence="2">Uncharacterized protein</fullName>
    </submittedName>
</protein>
<organism evidence="2 3">
    <name type="scientific">Paramuricea clavata</name>
    <name type="common">Red gorgonian</name>
    <name type="synonym">Violescent sea-whip</name>
    <dbReference type="NCBI Taxonomy" id="317549"/>
    <lineage>
        <taxon>Eukaryota</taxon>
        <taxon>Metazoa</taxon>
        <taxon>Cnidaria</taxon>
        <taxon>Anthozoa</taxon>
        <taxon>Octocorallia</taxon>
        <taxon>Malacalcyonacea</taxon>
        <taxon>Plexauridae</taxon>
        <taxon>Paramuricea</taxon>
    </lineage>
</organism>
<dbReference type="Proteomes" id="UP001152795">
    <property type="component" value="Unassembled WGS sequence"/>
</dbReference>
<sequence>SKLNTFVDQLHARNQLIPATPGRKRLLGHSTGTDFEFSRSGTGRSILSQYEYKRKAKISRVNVQHTGTEEDIEDFEDDDWQEMDFYEDTIKTGNPDKIDLTGEIWDQDFDNEDDDWYLEFGFLDDKPKQSKRDESTEPPLPDTNVHFYHQKKYQNSTISNQGQLKPNTTGSYPGNQTQVRPTTTDESMTNAKCNSFLRPDFTQCKPSSLLSDNKNKQTLANQSSTTAKLPPKASLYKSNLWESSISCNNNPGPSKNIRLSNSPKCKSNFSWSTNPGSPNESLTKPLPCKISLHGDFLTAADVAEARRKRQNEMSYLGRSVHMNDFSSNGLGKNQPSIFYSGTQKEGYGQEQEGAVQTRLQESLPRSQYFNSNAYFGGNKINTHITSKPSNTLSTDQDMISPQTQRLYDGEQRMHQSSPEWEMGPEYGTLPSSDTQKLMTEAQKLARVEDTAKTKSFHKSVHVSVLQERSNNAKCDREWGISRGEAANTNTCGKQVTNSVGSISFNSSQCYLNAFSGVSDDEEENQDAFKNIFTDVF</sequence>
<keyword evidence="3" id="KW-1185">Reference proteome</keyword>
<feature type="region of interest" description="Disordered" evidence="1">
    <location>
        <begin position="207"/>
        <end position="229"/>
    </location>
</feature>
<feature type="compositionally biased region" description="Polar residues" evidence="1">
    <location>
        <begin position="207"/>
        <end position="227"/>
    </location>
</feature>
<evidence type="ECO:0000313" key="2">
    <source>
        <dbReference type="EMBL" id="CAB3992274.1"/>
    </source>
</evidence>
<name>A0A6S7GFS5_PARCT</name>
<proteinExistence type="predicted"/>
<reference evidence="2" key="1">
    <citation type="submission" date="2020-04" db="EMBL/GenBank/DDBJ databases">
        <authorList>
            <person name="Alioto T."/>
            <person name="Alioto T."/>
            <person name="Gomez Garrido J."/>
        </authorList>
    </citation>
    <scope>NUCLEOTIDE SEQUENCE</scope>
    <source>
        <strain evidence="2">A484AB</strain>
    </source>
</reference>
<evidence type="ECO:0000313" key="3">
    <source>
        <dbReference type="Proteomes" id="UP001152795"/>
    </source>
</evidence>
<dbReference type="AlphaFoldDB" id="A0A6S7GFS5"/>
<dbReference type="EMBL" id="CACRXK020002014">
    <property type="protein sequence ID" value="CAB3992274.1"/>
    <property type="molecule type" value="Genomic_DNA"/>
</dbReference>